<dbReference type="EMBL" id="FX115791">
    <property type="protein sequence ID" value="BAJ77894.1"/>
    <property type="molecule type" value="mRNA"/>
</dbReference>
<reference evidence="1" key="1">
    <citation type="submission" date="2011-02" db="EMBL/GenBank/DDBJ databases">
        <title>Construction and analysis of full-length cDNA library of Cryptosporidium parvum.</title>
        <authorList>
            <person name="Yamagishi J."/>
            <person name="Wakaguri H."/>
            <person name="Sugano S."/>
            <person name="Kawano S."/>
            <person name="Fujisaki K."/>
            <person name="Sugimoto C."/>
            <person name="Watanabe J."/>
            <person name="Suzuki Y."/>
            <person name="Kimata I."/>
            <person name="Xuan X."/>
        </authorList>
    </citation>
    <scope>NUCLEOTIDE SEQUENCE</scope>
    <source>
        <strain evidence="1">HNJ-1</strain>
    </source>
</reference>
<protein>
    <submittedName>
        <fullName evidence="1">Uncharacterized protein</fullName>
    </submittedName>
</protein>
<proteinExistence type="evidence at transcript level"/>
<accession>F0X5M3</accession>
<evidence type="ECO:0000313" key="1">
    <source>
        <dbReference type="EMBL" id="BAJ77894.1"/>
    </source>
</evidence>
<sequence length="39" mass="4772">MDQICNFGLYFLKLFRTITCKLKEIKYINFNCQIFTKEC</sequence>
<organism evidence="1">
    <name type="scientific">Cryptosporidium parvum</name>
    <dbReference type="NCBI Taxonomy" id="5807"/>
    <lineage>
        <taxon>Eukaryota</taxon>
        <taxon>Sar</taxon>
        <taxon>Alveolata</taxon>
        <taxon>Apicomplexa</taxon>
        <taxon>Conoidasida</taxon>
        <taxon>Coccidia</taxon>
        <taxon>Eucoccidiorida</taxon>
        <taxon>Eimeriorina</taxon>
        <taxon>Cryptosporidiidae</taxon>
        <taxon>Cryptosporidium</taxon>
    </lineage>
</organism>
<name>F0X5M3_CRYPV</name>
<dbReference type="AlphaFoldDB" id="F0X5M3"/>